<name>A0A2G7FTD0_9EURO</name>
<dbReference type="SUPFAM" id="SSF53167">
    <property type="entry name" value="Purine and uridine phosphorylases"/>
    <property type="match status" value="1"/>
</dbReference>
<feature type="compositionally biased region" description="Basic and acidic residues" evidence="2">
    <location>
        <begin position="534"/>
        <end position="550"/>
    </location>
</feature>
<accession>A0A2G7FTD0</accession>
<dbReference type="EMBL" id="NEXV01000424">
    <property type="protein sequence ID" value="PIG83789.1"/>
    <property type="molecule type" value="Genomic_DNA"/>
</dbReference>
<comment type="caution">
    <text evidence="3">The sequence shown here is derived from an EMBL/GenBank/DDBJ whole genome shotgun (WGS) entry which is preliminary data.</text>
</comment>
<keyword evidence="1" id="KW-0175">Coiled coil</keyword>
<evidence type="ECO:0000256" key="1">
    <source>
        <dbReference type="SAM" id="Coils"/>
    </source>
</evidence>
<dbReference type="Gene3D" id="3.40.50.1580">
    <property type="entry name" value="Nucleoside phosphorylase domain"/>
    <property type="match status" value="1"/>
</dbReference>
<dbReference type="InterPro" id="IPR053137">
    <property type="entry name" value="NLR-like"/>
</dbReference>
<dbReference type="GO" id="GO:0009116">
    <property type="term" value="P:nucleoside metabolic process"/>
    <property type="evidence" value="ECO:0007669"/>
    <property type="project" value="InterPro"/>
</dbReference>
<feature type="compositionally biased region" description="Polar residues" evidence="2">
    <location>
        <begin position="579"/>
        <end position="590"/>
    </location>
</feature>
<feature type="coiled-coil region" evidence="1">
    <location>
        <begin position="381"/>
        <end position="408"/>
    </location>
</feature>
<evidence type="ECO:0000256" key="2">
    <source>
        <dbReference type="SAM" id="MobiDB-lite"/>
    </source>
</evidence>
<dbReference type="GO" id="GO:0003824">
    <property type="term" value="F:catalytic activity"/>
    <property type="evidence" value="ECO:0007669"/>
    <property type="project" value="InterPro"/>
</dbReference>
<feature type="region of interest" description="Disordered" evidence="2">
    <location>
        <begin position="499"/>
        <end position="599"/>
    </location>
</feature>
<dbReference type="AlphaFoldDB" id="A0A2G7FTD0"/>
<sequence>MSSPPVARPSPSQADYMIGWVCIIPEEYYAALAILDEQYDSSHIVPGQGDRSSYILGRMGKHPVVINVPAATHYGELHASTIAKNMKSTFARIRFVLLVGIGGGIPLAQDIRLGDVVLGTRVVPYAFGKETDYGFVRTGQIFTPPQTLLTAITGLLGLRRLRATDISRCIDSIGDRHGSGQNDYARPGEDRLYDGEYTHDGRYCDCLKPKAELNSRMLPRGARRCDLVQIHQGNIGTASVVMKNAKVRDMLATQENLICFEMEATGVMLNVPCLPIRGISDYADGHKNDVWQPYAALAAAVCAKELLATMSPRDILYSPLELDGPELENYVKGAIANPSRHGDDLHFVQLKMEALMDRHKLVEDRLAPELEKLKDTSRADLKDVRDKVKDLEGLLVKLKGSLQDLTEQIEEHLNFHQEKDFVTREEWKELKMQVDRNTSKVEDLSIVANGALATTQALLGDLGGRLGNQELIWYSKWVAYANQYTGHITNLARGWRKEDNGNVTETQTRPHCKGPHKPGEMIRPAADSKSAKKSRWDVFSKSKRAPEPSDHSTSWPRPFHSRRFDSFSETPHQPKHTPSPANRNLQQISGHDTEEDDPSLKSLNEKISKFGGGGGTSFHTTISAMINSLNGVAFSPDGKSRANDAARP</sequence>
<keyword evidence="4" id="KW-1185">Reference proteome</keyword>
<evidence type="ECO:0000313" key="3">
    <source>
        <dbReference type="EMBL" id="PIG83789.1"/>
    </source>
</evidence>
<evidence type="ECO:0000313" key="4">
    <source>
        <dbReference type="Proteomes" id="UP000231358"/>
    </source>
</evidence>
<proteinExistence type="predicted"/>
<dbReference type="PANTHER" id="PTHR46082">
    <property type="entry name" value="ATP/GTP-BINDING PROTEIN-RELATED"/>
    <property type="match status" value="1"/>
</dbReference>
<protein>
    <submittedName>
        <fullName evidence="3">Uncharacterized protein</fullName>
    </submittedName>
</protein>
<dbReference type="PANTHER" id="PTHR46082:SF6">
    <property type="entry name" value="AAA+ ATPASE DOMAIN-CONTAINING PROTEIN-RELATED"/>
    <property type="match status" value="1"/>
</dbReference>
<organism evidence="3 4">
    <name type="scientific">Aspergillus arachidicola</name>
    <dbReference type="NCBI Taxonomy" id="656916"/>
    <lineage>
        <taxon>Eukaryota</taxon>
        <taxon>Fungi</taxon>
        <taxon>Dikarya</taxon>
        <taxon>Ascomycota</taxon>
        <taxon>Pezizomycotina</taxon>
        <taxon>Eurotiomycetes</taxon>
        <taxon>Eurotiomycetidae</taxon>
        <taxon>Eurotiales</taxon>
        <taxon>Aspergillaceae</taxon>
        <taxon>Aspergillus</taxon>
        <taxon>Aspergillus subgen. Circumdati</taxon>
    </lineage>
</organism>
<dbReference type="InterPro" id="IPR035994">
    <property type="entry name" value="Nucleoside_phosphorylase_sf"/>
</dbReference>
<dbReference type="Proteomes" id="UP000231358">
    <property type="component" value="Unassembled WGS sequence"/>
</dbReference>
<dbReference type="STRING" id="656916.A0A2G7FTD0"/>
<reference evidence="3 4" key="1">
    <citation type="submission" date="2017-05" db="EMBL/GenBank/DDBJ databases">
        <title>Genome sequence for an aflatoxigenic pathogen of Argentinian peanut, Aspergillus arachidicola.</title>
        <authorList>
            <person name="Moore G."/>
            <person name="Beltz S.B."/>
            <person name="Mack B.M."/>
        </authorList>
    </citation>
    <scope>NUCLEOTIDE SEQUENCE [LARGE SCALE GENOMIC DNA]</scope>
    <source>
        <strain evidence="3 4">CBS 117610</strain>
    </source>
</reference>
<gene>
    <name evidence="3" type="ORF">AARAC_003083</name>
</gene>